<dbReference type="InParanoid" id="M1A3R8"/>
<evidence type="ECO:0000313" key="2">
    <source>
        <dbReference type="Proteomes" id="UP000011115"/>
    </source>
</evidence>
<sequence>MYESNDTIWDGDPGQCHKRLGLVGLLSACILDDIECYMQVWLLCQQDVEQQQPGGLWNHCQLRRSMGEQGYRIYHMLAEVQRLCTIIVVVDRFSMYTHLHARLTKLCIAEEAVKLFFKNMLKYWGLARHIISD</sequence>
<reference evidence="2" key="1">
    <citation type="journal article" date="2011" name="Nature">
        <title>Genome sequence and analysis of the tuber crop potato.</title>
        <authorList>
            <consortium name="The Potato Genome Sequencing Consortium"/>
        </authorList>
    </citation>
    <scope>NUCLEOTIDE SEQUENCE [LARGE SCALE GENOMIC DNA]</scope>
    <source>
        <strain evidence="2">cv. DM1-3 516 R44</strain>
    </source>
</reference>
<name>M1A3R8_SOLTU</name>
<evidence type="ECO:0000313" key="1">
    <source>
        <dbReference type="EnsemblPlants" id="PGSC0003DMT400014112"/>
    </source>
</evidence>
<dbReference type="Proteomes" id="UP000011115">
    <property type="component" value="Unassembled WGS sequence"/>
</dbReference>
<protein>
    <submittedName>
        <fullName evidence="1">Uncharacterized protein</fullName>
    </submittedName>
</protein>
<dbReference type="Gramene" id="PGSC0003DMT400014112">
    <property type="protein sequence ID" value="PGSC0003DMT400014112"/>
    <property type="gene ID" value="PGSC0003DMG402005535"/>
</dbReference>
<accession>M1A3R8</accession>
<proteinExistence type="predicted"/>
<organism evidence="1 2">
    <name type="scientific">Solanum tuberosum</name>
    <name type="common">Potato</name>
    <dbReference type="NCBI Taxonomy" id="4113"/>
    <lineage>
        <taxon>Eukaryota</taxon>
        <taxon>Viridiplantae</taxon>
        <taxon>Streptophyta</taxon>
        <taxon>Embryophyta</taxon>
        <taxon>Tracheophyta</taxon>
        <taxon>Spermatophyta</taxon>
        <taxon>Magnoliopsida</taxon>
        <taxon>eudicotyledons</taxon>
        <taxon>Gunneridae</taxon>
        <taxon>Pentapetalae</taxon>
        <taxon>asterids</taxon>
        <taxon>lamiids</taxon>
        <taxon>Solanales</taxon>
        <taxon>Solanaceae</taxon>
        <taxon>Solanoideae</taxon>
        <taxon>Solaneae</taxon>
        <taxon>Solanum</taxon>
    </lineage>
</organism>
<reference evidence="1" key="2">
    <citation type="submission" date="2015-06" db="UniProtKB">
        <authorList>
            <consortium name="EnsemblPlants"/>
        </authorList>
    </citation>
    <scope>IDENTIFICATION</scope>
    <source>
        <strain evidence="1">DM1-3 516 R44</strain>
    </source>
</reference>
<dbReference type="EnsemblPlants" id="PGSC0003DMT400014112">
    <property type="protein sequence ID" value="PGSC0003DMT400014112"/>
    <property type="gene ID" value="PGSC0003DMG402005535"/>
</dbReference>
<dbReference type="AlphaFoldDB" id="M1A3R8"/>
<keyword evidence="2" id="KW-1185">Reference proteome</keyword>
<dbReference type="HOGENOM" id="CLU_1910322_0_0_1"/>
<dbReference type="PaxDb" id="4113-PGSC0003DMT400014112"/>